<proteinExistence type="predicted"/>
<sequence>MDGSFQAENPRKVWMSLLAKAPEAALAELWNALDAKPDYSLLRAPEIGGVMVRGRAGAVGAPFNLGEMTITRCSVKLGCGAVGHAYVQGRSRDKALQAALVDALMQTAQADKVEAQVLAPLRTGYDAAKTARAAKAAATKVDFFTMVRGED</sequence>
<dbReference type="EMBL" id="CP150951">
    <property type="protein sequence ID" value="WZC50498.1"/>
    <property type="molecule type" value="Genomic_DNA"/>
</dbReference>
<dbReference type="InterPro" id="IPR009609">
    <property type="entry name" value="Phosphonate_metab_PhnG"/>
</dbReference>
<dbReference type="Proteomes" id="UP001440612">
    <property type="component" value="Chromosome"/>
</dbReference>
<keyword evidence="2" id="KW-1185">Reference proteome</keyword>
<evidence type="ECO:0000313" key="1">
    <source>
        <dbReference type="EMBL" id="WZC50498.1"/>
    </source>
</evidence>
<gene>
    <name evidence="1" type="primary">phnG</name>
    <name evidence="1" type="ORF">AABB29_07715</name>
</gene>
<keyword evidence="1" id="KW-0456">Lyase</keyword>
<evidence type="ECO:0000313" key="2">
    <source>
        <dbReference type="Proteomes" id="UP001440612"/>
    </source>
</evidence>
<dbReference type="NCBIfam" id="TIGR03293">
    <property type="entry name" value="PhnG_redo"/>
    <property type="match status" value="1"/>
</dbReference>
<dbReference type="Pfam" id="PF06754">
    <property type="entry name" value="PhnG"/>
    <property type="match status" value="1"/>
</dbReference>
<reference evidence="2" key="1">
    <citation type="submission" date="2024-04" db="EMBL/GenBank/DDBJ databases">
        <title>Phylogenomic analyses of a clade within the roseobacter group suggest taxonomic reassignments of species of the genera Aestuariivita, Citreicella, Loktanella, Nautella, Pelagibaca, Ruegeria, Thalassobius, Thiobacimonas and Tropicibacter, and the proposal o.</title>
        <authorList>
            <person name="Jeon C.O."/>
        </authorList>
    </citation>
    <scope>NUCLEOTIDE SEQUENCE [LARGE SCALE GENOMIC DNA]</scope>
    <source>
        <strain evidence="2">BS5-3</strain>
    </source>
</reference>
<dbReference type="RefSeq" id="WP_341368600.1">
    <property type="nucleotide sequence ID" value="NZ_CP150951.2"/>
</dbReference>
<dbReference type="GO" id="GO:0016829">
    <property type="term" value="F:lyase activity"/>
    <property type="evidence" value="ECO:0007669"/>
    <property type="project" value="UniProtKB-KW"/>
</dbReference>
<organism evidence="1 2">
    <name type="scientific">Yoonia phaeophyticola</name>
    <dbReference type="NCBI Taxonomy" id="3137369"/>
    <lineage>
        <taxon>Bacteria</taxon>
        <taxon>Pseudomonadati</taxon>
        <taxon>Pseudomonadota</taxon>
        <taxon>Alphaproteobacteria</taxon>
        <taxon>Rhodobacterales</taxon>
        <taxon>Paracoccaceae</taxon>
        <taxon>Yoonia</taxon>
    </lineage>
</organism>
<accession>A0ABZ2VAY6</accession>
<name>A0ABZ2VAY6_9RHOB</name>
<protein>
    <submittedName>
        <fullName evidence="1">Phosphonate C-P lyase system protein PhnG</fullName>
    </submittedName>
</protein>